<evidence type="ECO:0000313" key="3">
    <source>
        <dbReference type="EMBL" id="AXY25174.1"/>
    </source>
</evidence>
<protein>
    <recommendedName>
        <fullName evidence="2">Serine aminopeptidase S33 domain-containing protein</fullName>
    </recommendedName>
</protein>
<evidence type="ECO:0000313" key="4">
    <source>
        <dbReference type="Proteomes" id="UP000263232"/>
    </source>
</evidence>
<reference evidence="3 4" key="1">
    <citation type="submission" date="2017-09" db="EMBL/GenBank/DDBJ databases">
        <title>Complete genome sequence of Oxytococcus suis strain ZY16052.</title>
        <authorList>
            <person name="Li F."/>
        </authorList>
    </citation>
    <scope>NUCLEOTIDE SEQUENCE [LARGE SCALE GENOMIC DNA]</scope>
    <source>
        <strain evidence="3 4">ZY16052</strain>
    </source>
</reference>
<dbReference type="InterPro" id="IPR029058">
    <property type="entry name" value="AB_hydrolase_fold"/>
</dbReference>
<keyword evidence="4" id="KW-1185">Reference proteome</keyword>
<dbReference type="AlphaFoldDB" id="A0A347WJB7"/>
<dbReference type="PIRSF" id="PIRSF017388">
    <property type="entry name" value="Esterase_lipase"/>
    <property type="match status" value="1"/>
</dbReference>
<dbReference type="Proteomes" id="UP000263232">
    <property type="component" value="Chromosome"/>
</dbReference>
<evidence type="ECO:0000256" key="1">
    <source>
        <dbReference type="PIRSR" id="PIRSR017388-1"/>
    </source>
</evidence>
<gene>
    <name evidence="3" type="ORF">CL176_03515</name>
</gene>
<dbReference type="InterPro" id="IPR051044">
    <property type="entry name" value="MAG_DAG_Lipase"/>
</dbReference>
<feature type="active site" description="Nucleophile" evidence="1">
    <location>
        <position position="97"/>
    </location>
</feature>
<dbReference type="PANTHER" id="PTHR11614">
    <property type="entry name" value="PHOSPHOLIPASE-RELATED"/>
    <property type="match status" value="1"/>
</dbReference>
<proteinExistence type="predicted"/>
<dbReference type="OrthoDB" id="9800213at2"/>
<dbReference type="RefSeq" id="WP_118990088.1">
    <property type="nucleotide sequence ID" value="NZ_CP023434.1"/>
</dbReference>
<feature type="active site" description="Charge relay system" evidence="1">
    <location>
        <position position="197"/>
    </location>
</feature>
<dbReference type="InterPro" id="IPR022742">
    <property type="entry name" value="Hydrolase_4"/>
</dbReference>
<sequence length="250" mass="28208">MNQTPFKGAKFYENNSSPLGLVFLHAYTGTPNDFNLIARQLNREEGYEILSPLFKGHGTANVSDLFEASPEDWVQEAAEAIYWMRQRHEDVLVFGLSMGGIITTQMLAENQGDVRGGGVFNSPVLTKKPVDVTRFFKQYAQAIYKRNQGLEAYQADEAELVAKHQAQMADLEDFKAHLQPKLKQITQPFFLAQSGQDEMIDASDASLLKQALENADVQSHWYPDNTHVITVNRNRDAFVEDLTAFIQSFI</sequence>
<dbReference type="Pfam" id="PF12146">
    <property type="entry name" value="Hydrolase_4"/>
    <property type="match status" value="1"/>
</dbReference>
<evidence type="ECO:0000259" key="2">
    <source>
        <dbReference type="Pfam" id="PF12146"/>
    </source>
</evidence>
<dbReference type="SUPFAM" id="SSF53474">
    <property type="entry name" value="alpha/beta-Hydrolases"/>
    <property type="match status" value="1"/>
</dbReference>
<dbReference type="EMBL" id="CP023434">
    <property type="protein sequence ID" value="AXY25174.1"/>
    <property type="molecule type" value="Genomic_DNA"/>
</dbReference>
<name>A0A347WJB7_9LACT</name>
<dbReference type="KEGG" id="abae:CL176_03515"/>
<organism evidence="3 4">
    <name type="scientific">Suicoccus acidiformans</name>
    <dbReference type="NCBI Taxonomy" id="2036206"/>
    <lineage>
        <taxon>Bacteria</taxon>
        <taxon>Bacillati</taxon>
        <taxon>Bacillota</taxon>
        <taxon>Bacilli</taxon>
        <taxon>Lactobacillales</taxon>
        <taxon>Aerococcaceae</taxon>
        <taxon>Suicoccus</taxon>
    </lineage>
</organism>
<dbReference type="GO" id="GO:0052689">
    <property type="term" value="F:carboxylic ester hydrolase activity"/>
    <property type="evidence" value="ECO:0007669"/>
    <property type="project" value="InterPro"/>
</dbReference>
<accession>A0A347WJB7</accession>
<dbReference type="Gene3D" id="3.40.50.1820">
    <property type="entry name" value="alpha/beta hydrolase"/>
    <property type="match status" value="1"/>
</dbReference>
<feature type="domain" description="Serine aminopeptidase S33" evidence="2">
    <location>
        <begin position="21"/>
        <end position="230"/>
    </location>
</feature>
<feature type="active site" description="Charge relay system" evidence="1">
    <location>
        <position position="227"/>
    </location>
</feature>
<dbReference type="InterPro" id="IPR012354">
    <property type="entry name" value="Esterase_lipase"/>
</dbReference>